<dbReference type="InterPro" id="IPR036249">
    <property type="entry name" value="Thioredoxin-like_sf"/>
</dbReference>
<organism evidence="1 2">
    <name type="scientific">Actinoallomurus oryzae</name>
    <dbReference type="NCBI Taxonomy" id="502180"/>
    <lineage>
        <taxon>Bacteria</taxon>
        <taxon>Bacillati</taxon>
        <taxon>Actinomycetota</taxon>
        <taxon>Actinomycetes</taxon>
        <taxon>Streptosporangiales</taxon>
        <taxon>Thermomonosporaceae</taxon>
        <taxon>Actinoallomurus</taxon>
    </lineage>
</organism>
<proteinExistence type="predicted"/>
<dbReference type="Pfam" id="PF05768">
    <property type="entry name" value="Glrx-like"/>
    <property type="match status" value="1"/>
</dbReference>
<sequence length="110" mass="11830">MGAVGAAVPVGGTAAVGDRAAPRGPYAGPMADDARILLLGKPGCHLCDDAREVIVKVAGELGVTWEERDITASEEDTRLYWDQIPVTFVDGVQHDFWRVDERRLRAALTA</sequence>
<gene>
    <name evidence="1" type="ORF">GCM10023191_075570</name>
</gene>
<evidence type="ECO:0000313" key="1">
    <source>
        <dbReference type="EMBL" id="GAA4511436.1"/>
    </source>
</evidence>
<accession>A0ABP8QVW0</accession>
<dbReference type="Gene3D" id="3.40.30.10">
    <property type="entry name" value="Glutaredoxin"/>
    <property type="match status" value="1"/>
</dbReference>
<name>A0ABP8QVW0_9ACTN</name>
<dbReference type="InterPro" id="IPR008554">
    <property type="entry name" value="Glutaredoxin-like"/>
</dbReference>
<reference evidence="2" key="1">
    <citation type="journal article" date="2019" name="Int. J. Syst. Evol. Microbiol.">
        <title>The Global Catalogue of Microorganisms (GCM) 10K type strain sequencing project: providing services to taxonomists for standard genome sequencing and annotation.</title>
        <authorList>
            <consortium name="The Broad Institute Genomics Platform"/>
            <consortium name="The Broad Institute Genome Sequencing Center for Infectious Disease"/>
            <person name="Wu L."/>
            <person name="Ma J."/>
        </authorList>
    </citation>
    <scope>NUCLEOTIDE SEQUENCE [LARGE SCALE GENOMIC DNA]</scope>
    <source>
        <strain evidence="2">JCM 17933</strain>
    </source>
</reference>
<evidence type="ECO:0000313" key="2">
    <source>
        <dbReference type="Proteomes" id="UP001500503"/>
    </source>
</evidence>
<keyword evidence="2" id="KW-1185">Reference proteome</keyword>
<dbReference type="Proteomes" id="UP001500503">
    <property type="component" value="Unassembled WGS sequence"/>
</dbReference>
<protein>
    <recommendedName>
        <fullName evidence="3">Glutaredoxin</fullName>
    </recommendedName>
</protein>
<comment type="caution">
    <text evidence="1">The sequence shown here is derived from an EMBL/GenBank/DDBJ whole genome shotgun (WGS) entry which is preliminary data.</text>
</comment>
<dbReference type="SUPFAM" id="SSF52833">
    <property type="entry name" value="Thioredoxin-like"/>
    <property type="match status" value="1"/>
</dbReference>
<dbReference type="PANTHER" id="PTHR33558">
    <property type="entry name" value="GLUTAREDOXIN-LIKE PROTEIN C5ORF63 HOMOLOG"/>
    <property type="match status" value="1"/>
</dbReference>
<dbReference type="PANTHER" id="PTHR33558:SF1">
    <property type="entry name" value="GLUTAREDOXIN-LIKE PROTEIN C5ORF63 HOMOLOG"/>
    <property type="match status" value="1"/>
</dbReference>
<evidence type="ECO:0008006" key="3">
    <source>
        <dbReference type="Google" id="ProtNLM"/>
    </source>
</evidence>
<dbReference type="InterPro" id="IPR052565">
    <property type="entry name" value="Glutaredoxin-like_YDR286C"/>
</dbReference>
<dbReference type="EMBL" id="BAABHF010000046">
    <property type="protein sequence ID" value="GAA4511436.1"/>
    <property type="molecule type" value="Genomic_DNA"/>
</dbReference>